<evidence type="ECO:0000256" key="1">
    <source>
        <dbReference type="SAM" id="MobiDB-lite"/>
    </source>
</evidence>
<evidence type="ECO:0000256" key="2">
    <source>
        <dbReference type="SAM" id="SignalP"/>
    </source>
</evidence>
<name>I0H8J1_ACTM4</name>
<dbReference type="Proteomes" id="UP000007882">
    <property type="component" value="Chromosome"/>
</dbReference>
<feature type="signal peptide" evidence="2">
    <location>
        <begin position="1"/>
        <end position="18"/>
    </location>
</feature>
<keyword evidence="2" id="KW-0732">Signal</keyword>
<dbReference type="KEGG" id="ams:AMIS_41080"/>
<dbReference type="Pfam" id="PF18966">
    <property type="entry name" value="Lipoprotein_23"/>
    <property type="match status" value="1"/>
</dbReference>
<keyword evidence="4" id="KW-1185">Reference proteome</keyword>
<gene>
    <name evidence="3" type="ordered locus">AMIS_41080</name>
</gene>
<dbReference type="PATRIC" id="fig|512565.3.peg.4091"/>
<dbReference type="HOGENOM" id="CLU_113328_0_0_11"/>
<protein>
    <recommendedName>
        <fullName evidence="5">Lipoprotein</fullName>
    </recommendedName>
</protein>
<dbReference type="InterPro" id="IPR044058">
    <property type="entry name" value="Lipoprotein_23"/>
</dbReference>
<dbReference type="OrthoDB" id="3695526at2"/>
<feature type="compositionally biased region" description="Low complexity" evidence="1">
    <location>
        <begin position="27"/>
        <end position="46"/>
    </location>
</feature>
<dbReference type="AlphaFoldDB" id="I0H8J1"/>
<feature type="region of interest" description="Disordered" evidence="1">
    <location>
        <begin position="27"/>
        <end position="49"/>
    </location>
</feature>
<organism evidence="3 4">
    <name type="scientific">Actinoplanes missouriensis (strain ATCC 14538 / DSM 43046 / CBS 188.64 / JCM 3121 / NBRC 102363 / NCIMB 12654 / NRRL B-3342 / UNCC 431)</name>
    <dbReference type="NCBI Taxonomy" id="512565"/>
    <lineage>
        <taxon>Bacteria</taxon>
        <taxon>Bacillati</taxon>
        <taxon>Actinomycetota</taxon>
        <taxon>Actinomycetes</taxon>
        <taxon>Micromonosporales</taxon>
        <taxon>Micromonosporaceae</taxon>
        <taxon>Actinoplanes</taxon>
    </lineage>
</organism>
<dbReference type="PROSITE" id="PS51257">
    <property type="entry name" value="PROKAR_LIPOPROTEIN"/>
    <property type="match status" value="1"/>
</dbReference>
<evidence type="ECO:0008006" key="5">
    <source>
        <dbReference type="Google" id="ProtNLM"/>
    </source>
</evidence>
<evidence type="ECO:0000313" key="3">
    <source>
        <dbReference type="EMBL" id="BAL89328.1"/>
    </source>
</evidence>
<dbReference type="RefSeq" id="WP_014444222.1">
    <property type="nucleotide sequence ID" value="NC_017093.1"/>
</dbReference>
<proteinExistence type="predicted"/>
<dbReference type="EMBL" id="AP012319">
    <property type="protein sequence ID" value="BAL89328.1"/>
    <property type="molecule type" value="Genomic_DNA"/>
</dbReference>
<feature type="chain" id="PRO_5039595999" description="Lipoprotein" evidence="2">
    <location>
        <begin position="19"/>
        <end position="214"/>
    </location>
</feature>
<sequence>MKTAGAALMIMLVTGCSAGPPAQRAVATSVPAGGPSAAGPSTAPPGDDSQCDLPVTFDIADGWTTKAIDVSTISDKVLAGMFRTGPFDTICSVNGKPAGVDGFVRVYFSDIGAGNPRDNLKVYVHTDTLGPLDEVKYEVRAAKYRDLTIAGTPAAEVTWNRRTIATKASTRYTAFSLDTPKGTVIVVLMPFTTKDYADVLPAYELARSTLTVNP</sequence>
<accession>I0H8J1</accession>
<reference evidence="3 4" key="1">
    <citation type="submission" date="2012-02" db="EMBL/GenBank/DDBJ databases">
        <title>Complete genome sequence of Actinoplanes missouriensis 431 (= NBRC 102363).</title>
        <authorList>
            <person name="Ohnishi Y."/>
            <person name="Ishikawa J."/>
            <person name="Sekine M."/>
            <person name="Hosoyama A."/>
            <person name="Harada T."/>
            <person name="Narita H."/>
            <person name="Hata T."/>
            <person name="Konno Y."/>
            <person name="Tutikane K."/>
            <person name="Fujita N."/>
            <person name="Horinouchi S."/>
            <person name="Hayakawa M."/>
        </authorList>
    </citation>
    <scope>NUCLEOTIDE SEQUENCE [LARGE SCALE GENOMIC DNA]</scope>
    <source>
        <strain evidence="4">ATCC 14538 / DSM 43046 / CBS 188.64 / JCM 3121 / NBRC 102363 / NCIMB 12654 / NRRL B-3342 / UNCC 431</strain>
    </source>
</reference>
<evidence type="ECO:0000313" key="4">
    <source>
        <dbReference type="Proteomes" id="UP000007882"/>
    </source>
</evidence>